<protein>
    <submittedName>
        <fullName evidence="4">Anaerobic nitric oxide reductase transcription regulator NorR</fullName>
    </submittedName>
</protein>
<dbReference type="InterPro" id="IPR002197">
    <property type="entry name" value="HTH_Fis"/>
</dbReference>
<dbReference type="PROSITE" id="PS00676">
    <property type="entry name" value="SIGMA54_INTERACT_2"/>
    <property type="match status" value="1"/>
</dbReference>
<dbReference type="Gene3D" id="3.40.50.300">
    <property type="entry name" value="P-loop containing nucleotide triphosphate hydrolases"/>
    <property type="match status" value="1"/>
</dbReference>
<dbReference type="AlphaFoldDB" id="A0A6S7E9A6"/>
<dbReference type="Proteomes" id="UP000494117">
    <property type="component" value="Unassembled WGS sequence"/>
</dbReference>
<dbReference type="GO" id="GO:0006355">
    <property type="term" value="P:regulation of DNA-templated transcription"/>
    <property type="evidence" value="ECO:0007669"/>
    <property type="project" value="InterPro"/>
</dbReference>
<keyword evidence="2" id="KW-0067">ATP-binding</keyword>
<dbReference type="PANTHER" id="PTHR32071">
    <property type="entry name" value="TRANSCRIPTIONAL REGULATORY PROTEIN"/>
    <property type="match status" value="1"/>
</dbReference>
<proteinExistence type="predicted"/>
<keyword evidence="5" id="KW-1185">Reference proteome</keyword>
<dbReference type="Gene3D" id="1.10.8.60">
    <property type="match status" value="1"/>
</dbReference>
<evidence type="ECO:0000313" key="5">
    <source>
        <dbReference type="Proteomes" id="UP000494117"/>
    </source>
</evidence>
<evidence type="ECO:0000256" key="1">
    <source>
        <dbReference type="ARBA" id="ARBA00022741"/>
    </source>
</evidence>
<gene>
    <name evidence="4" type="primary">norR_2</name>
    <name evidence="4" type="ORF">LMG26858_04291</name>
</gene>
<dbReference type="CDD" id="cd00009">
    <property type="entry name" value="AAA"/>
    <property type="match status" value="1"/>
</dbReference>
<dbReference type="Pfam" id="PF02954">
    <property type="entry name" value="HTH_8"/>
    <property type="match status" value="1"/>
</dbReference>
<evidence type="ECO:0000256" key="2">
    <source>
        <dbReference type="ARBA" id="ARBA00022840"/>
    </source>
</evidence>
<keyword evidence="1" id="KW-0547">Nucleotide-binding</keyword>
<evidence type="ECO:0000313" key="4">
    <source>
        <dbReference type="EMBL" id="CAB3902124.1"/>
    </source>
</evidence>
<dbReference type="SMART" id="SM00382">
    <property type="entry name" value="AAA"/>
    <property type="match status" value="1"/>
</dbReference>
<dbReference type="InterPro" id="IPR025662">
    <property type="entry name" value="Sigma_54_int_dom_ATP-bd_1"/>
</dbReference>
<reference evidence="4 5" key="1">
    <citation type="submission" date="2020-04" db="EMBL/GenBank/DDBJ databases">
        <authorList>
            <person name="De Canck E."/>
        </authorList>
    </citation>
    <scope>NUCLEOTIDE SEQUENCE [LARGE SCALE GENOMIC DNA]</scope>
    <source>
        <strain evidence="4 5">LMG 26858</strain>
    </source>
</reference>
<dbReference type="EMBL" id="CADILG010000036">
    <property type="protein sequence ID" value="CAB3902124.1"/>
    <property type="molecule type" value="Genomic_DNA"/>
</dbReference>
<evidence type="ECO:0000259" key="3">
    <source>
        <dbReference type="PROSITE" id="PS50045"/>
    </source>
</evidence>
<dbReference type="SUPFAM" id="SSF52540">
    <property type="entry name" value="P-loop containing nucleoside triphosphate hydrolases"/>
    <property type="match status" value="1"/>
</dbReference>
<dbReference type="PROSITE" id="PS50045">
    <property type="entry name" value="SIGMA54_INTERACT_4"/>
    <property type="match status" value="1"/>
</dbReference>
<dbReference type="InterPro" id="IPR009057">
    <property type="entry name" value="Homeodomain-like_sf"/>
</dbReference>
<name>A0A6S7E9A6_9BURK</name>
<organism evidence="4 5">
    <name type="scientific">Achromobacter anxifer</name>
    <dbReference type="NCBI Taxonomy" id="1287737"/>
    <lineage>
        <taxon>Bacteria</taxon>
        <taxon>Pseudomonadati</taxon>
        <taxon>Pseudomonadota</taxon>
        <taxon>Betaproteobacteria</taxon>
        <taxon>Burkholderiales</taxon>
        <taxon>Alcaligenaceae</taxon>
        <taxon>Achromobacter</taxon>
    </lineage>
</organism>
<feature type="domain" description="Sigma-54 factor interaction" evidence="3">
    <location>
        <begin position="143"/>
        <end position="368"/>
    </location>
</feature>
<sequence length="470" mass="52104">MVQAMSQAYARDEFDVYVWEGTSDIASRAERCLAGMDVSLLRADAGTAFPPPRDLARPAVALVSVSVMGDKRFSGYDWLAAQGLPVIWVAAEARGRDPRYYPPEYSYTLPLSFTTADLRKLLYELLGTLNQLSRAAPRREQPLIAVSEPMRNLLAEAEIFADCRSNVLVHGETGVGKERIARLLHDRAAWCDGPFVAVNCGAIPEGLFEAHFFGHAKGAFTGAVGAHKGYFEQANGGTLFLDEIGDLPLYQQVKLLRVLEQSAVTRLGSTVEVPVDFRLVAATNKDLRLLVGQDEFRADLYYRLAVIELRIPNLEQRGPEEKAAIFRALLERQGVEGEPPPWLLERVARTRYEGNVRELSNVAERVAIMRRQFQAWDQPRIERIFDQLAEPLRPAGATAAAGARAEPVVFSDAERAERARVLTALDANGWRRQDTAHALGISRKVLWEKMRKLQLGAGQGEPADGIAETL</sequence>
<dbReference type="PROSITE" id="PS00675">
    <property type="entry name" value="SIGMA54_INTERACT_1"/>
    <property type="match status" value="1"/>
</dbReference>
<accession>A0A6S7E9A6</accession>
<dbReference type="GO" id="GO:0043565">
    <property type="term" value="F:sequence-specific DNA binding"/>
    <property type="evidence" value="ECO:0007669"/>
    <property type="project" value="InterPro"/>
</dbReference>
<dbReference type="FunFam" id="3.40.50.300:FF:000006">
    <property type="entry name" value="DNA-binding transcriptional regulator NtrC"/>
    <property type="match status" value="1"/>
</dbReference>
<dbReference type="InterPro" id="IPR003593">
    <property type="entry name" value="AAA+_ATPase"/>
</dbReference>
<dbReference type="Gene3D" id="1.10.10.60">
    <property type="entry name" value="Homeodomain-like"/>
    <property type="match status" value="1"/>
</dbReference>
<dbReference type="InterPro" id="IPR002078">
    <property type="entry name" value="Sigma_54_int"/>
</dbReference>
<dbReference type="SUPFAM" id="SSF46689">
    <property type="entry name" value="Homeodomain-like"/>
    <property type="match status" value="1"/>
</dbReference>
<dbReference type="GO" id="GO:0005524">
    <property type="term" value="F:ATP binding"/>
    <property type="evidence" value="ECO:0007669"/>
    <property type="project" value="UniProtKB-KW"/>
</dbReference>
<dbReference type="Pfam" id="PF00158">
    <property type="entry name" value="Sigma54_activat"/>
    <property type="match status" value="1"/>
</dbReference>
<dbReference type="InterPro" id="IPR027417">
    <property type="entry name" value="P-loop_NTPase"/>
</dbReference>
<dbReference type="InterPro" id="IPR025943">
    <property type="entry name" value="Sigma_54_int_dom_ATP-bd_2"/>
</dbReference>